<reference evidence="10 11" key="1">
    <citation type="submission" date="2024-02" db="EMBL/GenBank/DDBJ databases">
        <title>Discinaceae phylogenomics.</title>
        <authorList>
            <person name="Dirks A.C."/>
            <person name="James T.Y."/>
        </authorList>
    </citation>
    <scope>NUCLEOTIDE SEQUENCE [LARGE SCALE GENOMIC DNA]</scope>
    <source>
        <strain evidence="10 11">ACD0624</strain>
    </source>
</reference>
<evidence type="ECO:0000256" key="8">
    <source>
        <dbReference type="RuleBase" id="RU364141"/>
    </source>
</evidence>
<evidence type="ECO:0000256" key="2">
    <source>
        <dbReference type="ARBA" id="ARBA00009626"/>
    </source>
</evidence>
<evidence type="ECO:0000256" key="5">
    <source>
        <dbReference type="ARBA" id="ARBA00023163"/>
    </source>
</evidence>
<feature type="region of interest" description="Disordered" evidence="9">
    <location>
        <begin position="217"/>
        <end position="279"/>
    </location>
</feature>
<dbReference type="Proteomes" id="UP001447188">
    <property type="component" value="Unassembled WGS sequence"/>
</dbReference>
<comment type="function">
    <text evidence="8">Component of the Mediator complex, a coactivator involved in the regulated transcription of nearly all RNA polymerase II-dependent genes. Mediator functions as a bridge to convey information from gene-specific regulatory proteins to the basal RNA polymerase II transcription machinery. Mediator is recruited to promoters by direct interactions with regulatory proteins and serves as a scaffold for the assembly of a functional preinitiation complex with RNA polymerase II and the general transcription factors.</text>
</comment>
<accession>A0ABR3GJH0</accession>
<evidence type="ECO:0000256" key="6">
    <source>
        <dbReference type="ARBA" id="ARBA00023242"/>
    </source>
</evidence>
<dbReference type="Pfam" id="PF10018">
    <property type="entry name" value="Med4"/>
    <property type="match status" value="1"/>
</dbReference>
<dbReference type="PANTHER" id="PTHR13208">
    <property type="entry name" value="MEDIATOR OF RNA POLYMERASE II TRANSCRIPTION SUBUNIT 4"/>
    <property type="match status" value="1"/>
</dbReference>
<comment type="caution">
    <text evidence="10">The sequence shown here is derived from an EMBL/GenBank/DDBJ whole genome shotgun (WGS) entry which is preliminary data.</text>
</comment>
<evidence type="ECO:0000256" key="9">
    <source>
        <dbReference type="SAM" id="MobiDB-lite"/>
    </source>
</evidence>
<evidence type="ECO:0000256" key="7">
    <source>
        <dbReference type="ARBA" id="ARBA00031257"/>
    </source>
</evidence>
<keyword evidence="5 8" id="KW-0804">Transcription</keyword>
<evidence type="ECO:0000256" key="4">
    <source>
        <dbReference type="ARBA" id="ARBA00023015"/>
    </source>
</evidence>
<evidence type="ECO:0000313" key="11">
    <source>
        <dbReference type="Proteomes" id="UP001447188"/>
    </source>
</evidence>
<dbReference type="EMBL" id="JBBBZM010000059">
    <property type="protein sequence ID" value="KAL0635935.1"/>
    <property type="molecule type" value="Genomic_DNA"/>
</dbReference>
<keyword evidence="8" id="KW-0010">Activator</keyword>
<evidence type="ECO:0000256" key="3">
    <source>
        <dbReference type="ARBA" id="ARBA00020629"/>
    </source>
</evidence>
<evidence type="ECO:0000256" key="1">
    <source>
        <dbReference type="ARBA" id="ARBA00004123"/>
    </source>
</evidence>
<keyword evidence="6 8" id="KW-0539">Nucleus</keyword>
<comment type="subunit">
    <text evidence="8">Component of the Mediator complex.</text>
</comment>
<comment type="similarity">
    <text evidence="2 8">Belongs to the Mediator complex subunit 4 family.</text>
</comment>
<keyword evidence="11" id="KW-1185">Reference proteome</keyword>
<gene>
    <name evidence="8" type="primary">MED4</name>
    <name evidence="10" type="ORF">Q9L58_005073</name>
</gene>
<sequence length="279" mass="30394">MNVIVQKSFDSLEASLATLIESVSSYNPSPTTAIAVVNADDVLTASLEQLDEHQQSYRKILSLRATSEALDKQLTELLETLSEARKEVLSVPMTNFPASHEVPYNELLTYARKISKYTRPPQSSKYSQTNAADRASIPTDTSIALNNANNGDSVQEESGTATRSLPLGLSEADVTALDPSSQMPFTPWPSEEVMKRGALSHMAYEEELRSQGLLVPEFAPHANGNGQGTVDVQPVRDAPVRTETVALQPHHRERPKENPPPLGLSLSLDLYDPDEDGGV</sequence>
<organism evidence="10 11">
    <name type="scientific">Discina gigas</name>
    <dbReference type="NCBI Taxonomy" id="1032678"/>
    <lineage>
        <taxon>Eukaryota</taxon>
        <taxon>Fungi</taxon>
        <taxon>Dikarya</taxon>
        <taxon>Ascomycota</taxon>
        <taxon>Pezizomycotina</taxon>
        <taxon>Pezizomycetes</taxon>
        <taxon>Pezizales</taxon>
        <taxon>Discinaceae</taxon>
        <taxon>Discina</taxon>
    </lineage>
</organism>
<comment type="subcellular location">
    <subcellularLocation>
        <location evidence="1 8">Nucleus</location>
    </subcellularLocation>
</comment>
<protein>
    <recommendedName>
        <fullName evidence="3 8">Mediator of RNA polymerase II transcription subunit 4</fullName>
    </recommendedName>
    <alternativeName>
        <fullName evidence="7 8">Mediator complex subunit 4</fullName>
    </alternativeName>
</protein>
<keyword evidence="4 8" id="KW-0805">Transcription regulation</keyword>
<dbReference type="InterPro" id="IPR019258">
    <property type="entry name" value="Mediator_Med4"/>
</dbReference>
<proteinExistence type="inferred from homology"/>
<dbReference type="PANTHER" id="PTHR13208:SF2">
    <property type="entry name" value="MEDIATOR OF RNA POLYMERASE II TRANSCRIPTION SUBUNIT 4"/>
    <property type="match status" value="1"/>
</dbReference>
<evidence type="ECO:0000313" key="10">
    <source>
        <dbReference type="EMBL" id="KAL0635935.1"/>
    </source>
</evidence>
<name>A0ABR3GJH0_9PEZI</name>